<comment type="subcellular location">
    <subcellularLocation>
        <location evidence="1">Membrane</location>
        <topology evidence="1">Multi-pass membrane protein</topology>
    </subcellularLocation>
</comment>
<sequence>MKELRATASRNESFQQFVRYLLVGGLNTAISAIIIFIVQAAGARPVVANVVGYAFGVVLSFALNSKFTFRTTATRHSAMRFLVVVLISYLANLATMLSVLHLTDAPYVAQLCGIPVYVIVGFIGNKFWAMRDRTHSTT</sequence>
<evidence type="ECO:0000256" key="2">
    <source>
        <dbReference type="ARBA" id="ARBA00009399"/>
    </source>
</evidence>
<evidence type="ECO:0000256" key="3">
    <source>
        <dbReference type="ARBA" id="ARBA00022692"/>
    </source>
</evidence>
<reference evidence="9" key="1">
    <citation type="submission" date="2016-10" db="EMBL/GenBank/DDBJ databases">
        <authorList>
            <person name="Varghese N."/>
        </authorList>
    </citation>
    <scope>NUCLEOTIDE SEQUENCE [LARGE SCALE GENOMIC DNA]</scope>
    <source>
        <strain evidence="9">GAS106B</strain>
    </source>
</reference>
<dbReference type="AlphaFoldDB" id="A0A1H1JJ02"/>
<keyword evidence="9" id="KW-1185">Reference proteome</keyword>
<keyword evidence="5 6" id="KW-0472">Membrane</keyword>
<gene>
    <name evidence="8" type="ORF">SAMN05443245_6484</name>
</gene>
<comment type="similarity">
    <text evidence="2">Belongs to the GtrA family.</text>
</comment>
<evidence type="ECO:0000313" key="9">
    <source>
        <dbReference type="Proteomes" id="UP000183487"/>
    </source>
</evidence>
<dbReference type="GO" id="GO:0005886">
    <property type="term" value="C:plasma membrane"/>
    <property type="evidence" value="ECO:0007669"/>
    <property type="project" value="TreeGrafter"/>
</dbReference>
<evidence type="ECO:0000256" key="5">
    <source>
        <dbReference type="ARBA" id="ARBA00023136"/>
    </source>
</evidence>
<dbReference type="PANTHER" id="PTHR38459">
    <property type="entry name" value="PROPHAGE BACTOPRENOL-LINKED GLUCOSE TRANSLOCASE HOMOLOG"/>
    <property type="match status" value="1"/>
</dbReference>
<organism evidence="8 9">
    <name type="scientific">Paraburkholderia fungorum</name>
    <dbReference type="NCBI Taxonomy" id="134537"/>
    <lineage>
        <taxon>Bacteria</taxon>
        <taxon>Pseudomonadati</taxon>
        <taxon>Pseudomonadota</taxon>
        <taxon>Betaproteobacteria</taxon>
        <taxon>Burkholderiales</taxon>
        <taxon>Burkholderiaceae</taxon>
        <taxon>Paraburkholderia</taxon>
    </lineage>
</organism>
<dbReference type="EMBL" id="FNKP01000003">
    <property type="protein sequence ID" value="SDR49709.1"/>
    <property type="molecule type" value="Genomic_DNA"/>
</dbReference>
<keyword evidence="3 6" id="KW-0812">Transmembrane</keyword>
<dbReference type="Pfam" id="PF04138">
    <property type="entry name" value="GtrA_DPMS_TM"/>
    <property type="match status" value="1"/>
</dbReference>
<keyword evidence="4 6" id="KW-1133">Transmembrane helix</keyword>
<dbReference type="Proteomes" id="UP000183487">
    <property type="component" value="Unassembled WGS sequence"/>
</dbReference>
<evidence type="ECO:0000256" key="6">
    <source>
        <dbReference type="SAM" id="Phobius"/>
    </source>
</evidence>
<feature type="domain" description="GtrA/DPMS transmembrane" evidence="7">
    <location>
        <begin position="19"/>
        <end position="129"/>
    </location>
</feature>
<feature type="transmembrane region" description="Helical" evidence="6">
    <location>
        <begin position="81"/>
        <end position="101"/>
    </location>
</feature>
<dbReference type="InterPro" id="IPR007267">
    <property type="entry name" value="GtrA_DPMS_TM"/>
</dbReference>
<accession>A0A1H1JJ02</accession>
<dbReference type="GO" id="GO:0000271">
    <property type="term" value="P:polysaccharide biosynthetic process"/>
    <property type="evidence" value="ECO:0007669"/>
    <property type="project" value="InterPro"/>
</dbReference>
<evidence type="ECO:0000313" key="8">
    <source>
        <dbReference type="EMBL" id="SDR49709.1"/>
    </source>
</evidence>
<protein>
    <submittedName>
        <fullName evidence="8">Putative flippase GtrA (Transmembrane translocase of bactoprenol-linked glucose)</fullName>
    </submittedName>
</protein>
<dbReference type="PANTHER" id="PTHR38459:SF1">
    <property type="entry name" value="PROPHAGE BACTOPRENOL-LINKED GLUCOSE TRANSLOCASE HOMOLOG"/>
    <property type="match status" value="1"/>
</dbReference>
<name>A0A1H1JJ02_9BURK</name>
<feature type="transmembrane region" description="Helical" evidence="6">
    <location>
        <begin position="20"/>
        <end position="38"/>
    </location>
</feature>
<feature type="transmembrane region" description="Helical" evidence="6">
    <location>
        <begin position="50"/>
        <end position="69"/>
    </location>
</feature>
<evidence type="ECO:0000256" key="4">
    <source>
        <dbReference type="ARBA" id="ARBA00022989"/>
    </source>
</evidence>
<dbReference type="InterPro" id="IPR051401">
    <property type="entry name" value="GtrA_CellWall_Glycosyl"/>
</dbReference>
<feature type="transmembrane region" description="Helical" evidence="6">
    <location>
        <begin position="107"/>
        <end position="128"/>
    </location>
</feature>
<evidence type="ECO:0000259" key="7">
    <source>
        <dbReference type="Pfam" id="PF04138"/>
    </source>
</evidence>
<evidence type="ECO:0000256" key="1">
    <source>
        <dbReference type="ARBA" id="ARBA00004141"/>
    </source>
</evidence>
<proteinExistence type="inferred from homology"/>
<dbReference type="RefSeq" id="WP_171910362.1">
    <property type="nucleotide sequence ID" value="NZ_FNKP01000003.1"/>
</dbReference>